<dbReference type="GO" id="GO:0006487">
    <property type="term" value="P:protein N-linked glycosylation"/>
    <property type="evidence" value="ECO:0007669"/>
    <property type="project" value="TreeGrafter"/>
</dbReference>
<dbReference type="GO" id="GO:0005789">
    <property type="term" value="C:endoplasmic reticulum membrane"/>
    <property type="evidence" value="ECO:0007669"/>
    <property type="project" value="UniProtKB-SubCell"/>
</dbReference>
<dbReference type="InterPro" id="IPR038013">
    <property type="entry name" value="ALG11"/>
</dbReference>
<evidence type="ECO:0000256" key="10">
    <source>
        <dbReference type="ARBA" id="ARBA00023136"/>
    </source>
</evidence>
<evidence type="ECO:0000256" key="3">
    <source>
        <dbReference type="ARBA" id="ARBA00012645"/>
    </source>
</evidence>
<dbReference type="Pfam" id="PF15924">
    <property type="entry name" value="ALG11_N"/>
    <property type="match status" value="1"/>
</dbReference>
<reference evidence="15" key="1">
    <citation type="journal article" date="2014" name="Genome Announc.">
        <title>Genome sequence of the yeast Cyberlindnera fabianii (Hansenula fabianii).</title>
        <authorList>
            <person name="Freel K.C."/>
            <person name="Sarilar V."/>
            <person name="Neuveglise C."/>
            <person name="Devillers H."/>
            <person name="Friedrich A."/>
            <person name="Schacherer J."/>
        </authorList>
    </citation>
    <scope>NUCLEOTIDE SEQUENCE</scope>
    <source>
        <strain evidence="15">YJS4271</strain>
    </source>
</reference>
<keyword evidence="7 12" id="KW-0812">Transmembrane</keyword>
<evidence type="ECO:0000256" key="1">
    <source>
        <dbReference type="ARBA" id="ARBA00004389"/>
    </source>
</evidence>
<dbReference type="EMBL" id="LK052903">
    <property type="protein sequence ID" value="CDR45408.1"/>
    <property type="molecule type" value="Genomic_DNA"/>
</dbReference>
<feature type="domain" description="ALG11 mannosyltransferase N-terminal" evidence="14">
    <location>
        <begin position="8"/>
        <end position="204"/>
    </location>
</feature>
<dbReference type="CDD" id="cd03806">
    <property type="entry name" value="GT4_ALG11-like"/>
    <property type="match status" value="1"/>
</dbReference>
<dbReference type="SUPFAM" id="SSF53756">
    <property type="entry name" value="UDP-Glycosyltransferase/glycogen phosphorylase"/>
    <property type="match status" value="1"/>
</dbReference>
<evidence type="ECO:0000256" key="6">
    <source>
        <dbReference type="ARBA" id="ARBA00022679"/>
    </source>
</evidence>
<keyword evidence="10 12" id="KW-0472">Membrane</keyword>
<comment type="subcellular location">
    <subcellularLocation>
        <location evidence="1">Endoplasmic reticulum membrane</location>
        <topology evidence="1">Single-pass membrane protein</topology>
    </subcellularLocation>
</comment>
<evidence type="ECO:0000256" key="4">
    <source>
        <dbReference type="ARBA" id="ARBA00022018"/>
    </source>
</evidence>
<gene>
    <name evidence="15" type="ORF">CYFA0S_18e01178g</name>
</gene>
<keyword evidence="5 12" id="KW-0328">Glycosyltransferase</keyword>
<dbReference type="PANTHER" id="PTHR45919">
    <property type="entry name" value="GDP-MAN:MAN(3)GLCNAC(2)-PP-DOL ALPHA-1,2-MANNOSYLTRANSFERASE"/>
    <property type="match status" value="1"/>
</dbReference>
<comment type="function">
    <text evidence="12">GDP-Man:Man(3)GlcNAc(2)-PP-Dol alpha-1,2-mannosyltransferase that operates in the biosynthetic pathway of dolichol-linked oligosaccharides, the glycan precursors employed in protein asparagine (N)-glycosylation. The assembly of dolichol-linked oligosaccharides begins on the cytosolic side of the endoplasmic reticulum membrane and finishes in its lumen. The sequential addition of sugars to dolichol pyrophosphate produces dolichol-linked oligosaccharides containing fourteen sugars, including two GlcNAcs, nine mannoses and three glucoses. Once assembled, the oligosaccharide is transferred from the lipid to nascent proteins by oligosaccharyltransferases. Catalyzes, on the cytoplasmic face of the endoplasmic reticulum, the addition of the fourth and fifth mannose residues to the dolichol-linked oligosaccharide chain, to produce Man(5)GlcNAc(2)-PP-dolichol core oligosaccharide.</text>
</comment>
<evidence type="ECO:0000256" key="8">
    <source>
        <dbReference type="ARBA" id="ARBA00022824"/>
    </source>
</evidence>
<keyword evidence="8 12" id="KW-0256">Endoplasmic reticulum</keyword>
<keyword evidence="9 12" id="KW-1133">Transmembrane helix</keyword>
<comment type="catalytic activity">
    <reaction evidence="11 12">
        <text>an alpha-D-Man-(1-&gt;3)-[alpha-D-Man-(1-&gt;6)]-beta-D-Man-(1-&gt;4)-beta-D-GlcNAc-(1-&gt;4)-alpha-D-GlcNAc-diphospho-di-trans,poly-cis-dolichol + 2 GDP-alpha-D-mannose = an alpha-D-Man-(1-&gt;2)-alpha-D-Man-(1-&gt;2)-alpha-D-Man-(1-&gt;3)-[alpha-D-Man-(1-&gt;6)]-beta-D-Man-(1-&gt;4)-beta-D-GlcNAc-(1-&gt;4)-alpha-D-GlcNAc-diphospho-di-trans,poly-cis-dolichol + 2 GDP + 2 H(+)</text>
        <dbReference type="Rhea" id="RHEA:29523"/>
        <dbReference type="Rhea" id="RHEA-COMP:19515"/>
        <dbReference type="Rhea" id="RHEA-COMP:19516"/>
        <dbReference type="ChEBI" id="CHEBI:15378"/>
        <dbReference type="ChEBI" id="CHEBI:57527"/>
        <dbReference type="ChEBI" id="CHEBI:58189"/>
        <dbReference type="ChEBI" id="CHEBI:132511"/>
        <dbReference type="ChEBI" id="CHEBI:132515"/>
        <dbReference type="EC" id="2.4.1.131"/>
    </reaction>
    <physiologicalReaction direction="left-to-right" evidence="11 12">
        <dbReference type="Rhea" id="RHEA:29524"/>
    </physiologicalReaction>
</comment>
<evidence type="ECO:0000256" key="11">
    <source>
        <dbReference type="ARBA" id="ARBA00045065"/>
    </source>
</evidence>
<dbReference type="VEuPathDB" id="FungiDB:BON22_1130"/>
<feature type="transmembrane region" description="Helical" evidence="12">
    <location>
        <begin position="120"/>
        <end position="142"/>
    </location>
</feature>
<dbReference type="UniPathway" id="UPA00378"/>
<feature type="transmembrane region" description="Helical" evidence="12">
    <location>
        <begin position="87"/>
        <end position="108"/>
    </location>
</feature>
<comment type="pathway">
    <text evidence="2 12">Protein modification; protein glycosylation.</text>
</comment>
<sequence length="482" mass="54690">MTTRQIKTYGFFHPYCNAGGGGERVLWQAVENTLKLPHIRVAVYTGDTDSDDAIFANVFKRFNIDLDKQRVDFIHLKYRWLVDPKTWPFLTLLGQAIGSMVLAMEAMLQLRADVWLDTMGYPFSYPLVWLWLGAPIVAYVHFPVISDDMLGKLQPSVTSVSGIKQLVKFIYWSLFMNVYRLVGLFVDVVLTNSSWTQNHIRDIWILNNNVSILYPPCSTEKFITEKDLTESTWTRGNTIVSLSQFRPEKRHDLIIEQYAEFLKTATLKSAPKLILIGSIRDTADEEYVAFLKQKATKLNIPETHIEFILDAKYQDMLAHLRRASFGLNAMWNEHFGIAVVEYVASGLIPLVHASAGPLLDIVVPWNSDLKKETSEWSIETRTGFFFKDVSDPDYKEGDNSKFPSLAEVFVQASNLTDEEKVSITKRGKECVLAKFSDEKFDTSFINVVKSVDTLKAKDKRLGILAGAMAIVGIFLKVGKTLV</sequence>
<protein>
    <recommendedName>
        <fullName evidence="4 12">GDP-Man:Man(3)GlcNAc(2)-PP-Dol alpha-1,2-mannosyltransferase</fullName>
        <ecNumber evidence="3 12">2.4.1.131</ecNumber>
    </recommendedName>
</protein>
<keyword evidence="6 12" id="KW-0808">Transferase</keyword>
<evidence type="ECO:0000313" key="15">
    <source>
        <dbReference type="EMBL" id="CDR45408.1"/>
    </source>
</evidence>
<dbReference type="OrthoDB" id="2276068at2759"/>
<proteinExistence type="inferred from homology"/>
<dbReference type="PhylomeDB" id="A0A061BEN0"/>
<evidence type="ECO:0000259" key="14">
    <source>
        <dbReference type="Pfam" id="PF15924"/>
    </source>
</evidence>
<feature type="transmembrane region" description="Helical" evidence="12">
    <location>
        <begin position="169"/>
        <end position="190"/>
    </location>
</feature>
<dbReference type="Pfam" id="PF00534">
    <property type="entry name" value="Glycos_transf_1"/>
    <property type="match status" value="1"/>
</dbReference>
<dbReference type="EC" id="2.4.1.131" evidence="3 12"/>
<name>A0A061BEN0_CYBFA</name>
<dbReference type="Gene3D" id="3.40.50.2000">
    <property type="entry name" value="Glycogen Phosphorylase B"/>
    <property type="match status" value="1"/>
</dbReference>
<dbReference type="PANTHER" id="PTHR45919:SF1">
    <property type="entry name" value="GDP-MAN:MAN(3)GLCNAC(2)-PP-DOL ALPHA-1,2-MANNOSYLTRANSFERASE"/>
    <property type="match status" value="1"/>
</dbReference>
<evidence type="ECO:0000256" key="12">
    <source>
        <dbReference type="RuleBase" id="RU367051"/>
    </source>
</evidence>
<evidence type="ECO:0000256" key="5">
    <source>
        <dbReference type="ARBA" id="ARBA00022676"/>
    </source>
</evidence>
<organism evidence="15">
    <name type="scientific">Cyberlindnera fabianii</name>
    <name type="common">Yeast</name>
    <name type="synonym">Hansenula fabianii</name>
    <dbReference type="NCBI Taxonomy" id="36022"/>
    <lineage>
        <taxon>Eukaryota</taxon>
        <taxon>Fungi</taxon>
        <taxon>Dikarya</taxon>
        <taxon>Ascomycota</taxon>
        <taxon>Saccharomycotina</taxon>
        <taxon>Saccharomycetes</taxon>
        <taxon>Phaffomycetales</taxon>
        <taxon>Phaffomycetaceae</taxon>
        <taxon>Cyberlindnera</taxon>
    </lineage>
</organism>
<dbReference type="InterPro" id="IPR031814">
    <property type="entry name" value="ALG11_N"/>
</dbReference>
<accession>A0A061BEN0</accession>
<dbReference type="AlphaFoldDB" id="A0A061BEN0"/>
<dbReference type="GO" id="GO:0004377">
    <property type="term" value="F:GDP-Man:Man(3)GlcNAc(2)-PP-Dol alpha-1,2-mannosyltransferase activity"/>
    <property type="evidence" value="ECO:0007669"/>
    <property type="project" value="UniProtKB-UniRule"/>
</dbReference>
<comment type="similarity">
    <text evidence="12">Belongs to the glycosyltransferase group 1 family. Glycosyltransferase 4 subfamily.</text>
</comment>
<feature type="domain" description="Glycosyl transferase family 1" evidence="13">
    <location>
        <begin position="235"/>
        <end position="366"/>
    </location>
</feature>
<evidence type="ECO:0000256" key="9">
    <source>
        <dbReference type="ARBA" id="ARBA00022989"/>
    </source>
</evidence>
<evidence type="ECO:0000259" key="13">
    <source>
        <dbReference type="Pfam" id="PF00534"/>
    </source>
</evidence>
<evidence type="ECO:0000256" key="2">
    <source>
        <dbReference type="ARBA" id="ARBA00004922"/>
    </source>
</evidence>
<dbReference type="InterPro" id="IPR001296">
    <property type="entry name" value="Glyco_trans_1"/>
</dbReference>
<evidence type="ECO:0000256" key="7">
    <source>
        <dbReference type="ARBA" id="ARBA00022692"/>
    </source>
</evidence>